<sequence>MPRLHNKRLQSGKTTPPEHSPKWEKLFAITKAMYTSATDWLLWLDCDAAFTNFDIDWRVHLRDHLDKSRVLVASRDISGINLGVFLVPNTPYSRFFVEMMSEERYDIERRQLSHKDQNALKNLLTKSPQLACSIDDSVPQGMINSYLDNPAGHQWMRNDWIAHQVFCESRDCPDRFLSFLRSVGPDP</sequence>
<evidence type="ECO:0000313" key="6">
    <source>
        <dbReference type="Proteomes" id="UP001530377"/>
    </source>
</evidence>
<dbReference type="PANTHER" id="PTHR31306:SF4">
    <property type="entry name" value="ALPHA-1,2-GALACTOSYLTRANSFERASE"/>
    <property type="match status" value="1"/>
</dbReference>
<protein>
    <submittedName>
        <fullName evidence="5">Uncharacterized protein</fullName>
    </submittedName>
</protein>
<dbReference type="InterPro" id="IPR008630">
    <property type="entry name" value="Glyco_trans_34"/>
</dbReference>
<reference evidence="5 6" key="1">
    <citation type="submission" date="2024-10" db="EMBL/GenBank/DDBJ databases">
        <title>Updated reference genomes for cyclostephanoid diatoms.</title>
        <authorList>
            <person name="Roberts W.R."/>
            <person name="Alverson A.J."/>
        </authorList>
    </citation>
    <scope>NUCLEOTIDE SEQUENCE [LARGE SCALE GENOMIC DNA]</scope>
    <source>
        <strain evidence="5 6">AJA228-03</strain>
    </source>
</reference>
<evidence type="ECO:0000256" key="1">
    <source>
        <dbReference type="ARBA" id="ARBA00005664"/>
    </source>
</evidence>
<name>A0ABD3R3R4_9STRA</name>
<comment type="similarity">
    <text evidence="1">Belongs to the glycosyltransferase 34 family.</text>
</comment>
<accession>A0ABD3R3R4</accession>
<keyword evidence="6" id="KW-1185">Reference proteome</keyword>
<keyword evidence="2" id="KW-0328">Glycosyltransferase</keyword>
<dbReference type="PANTHER" id="PTHR31306">
    <property type="entry name" value="ALPHA-1,6-MANNOSYLTRANSFERASE MNN11-RELATED"/>
    <property type="match status" value="1"/>
</dbReference>
<dbReference type="InterPro" id="IPR029044">
    <property type="entry name" value="Nucleotide-diphossugar_trans"/>
</dbReference>
<keyword evidence="3" id="KW-0808">Transferase</keyword>
<feature type="region of interest" description="Disordered" evidence="4">
    <location>
        <begin position="1"/>
        <end position="20"/>
    </location>
</feature>
<evidence type="ECO:0000313" key="5">
    <source>
        <dbReference type="EMBL" id="KAL3807492.1"/>
    </source>
</evidence>
<evidence type="ECO:0000256" key="2">
    <source>
        <dbReference type="ARBA" id="ARBA00022676"/>
    </source>
</evidence>
<dbReference type="AlphaFoldDB" id="A0ABD3R3R4"/>
<dbReference type="Gene3D" id="3.90.550.10">
    <property type="entry name" value="Spore Coat Polysaccharide Biosynthesis Protein SpsA, Chain A"/>
    <property type="match status" value="1"/>
</dbReference>
<dbReference type="GO" id="GO:0016757">
    <property type="term" value="F:glycosyltransferase activity"/>
    <property type="evidence" value="ECO:0007669"/>
    <property type="project" value="UniProtKB-KW"/>
</dbReference>
<evidence type="ECO:0000256" key="3">
    <source>
        <dbReference type="ARBA" id="ARBA00022679"/>
    </source>
</evidence>
<evidence type="ECO:0000256" key="4">
    <source>
        <dbReference type="SAM" id="MobiDB-lite"/>
    </source>
</evidence>
<dbReference type="Pfam" id="PF05637">
    <property type="entry name" value="Glyco_transf_34"/>
    <property type="match status" value="1"/>
</dbReference>
<comment type="caution">
    <text evidence="5">The sequence shown here is derived from an EMBL/GenBank/DDBJ whole genome shotgun (WGS) entry which is preliminary data.</text>
</comment>
<gene>
    <name evidence="5" type="ORF">ACHAXA_003983</name>
</gene>
<organism evidence="5 6">
    <name type="scientific">Cyclostephanos tholiformis</name>
    <dbReference type="NCBI Taxonomy" id="382380"/>
    <lineage>
        <taxon>Eukaryota</taxon>
        <taxon>Sar</taxon>
        <taxon>Stramenopiles</taxon>
        <taxon>Ochrophyta</taxon>
        <taxon>Bacillariophyta</taxon>
        <taxon>Coscinodiscophyceae</taxon>
        <taxon>Thalassiosirophycidae</taxon>
        <taxon>Stephanodiscales</taxon>
        <taxon>Stephanodiscaceae</taxon>
        <taxon>Cyclostephanos</taxon>
    </lineage>
</organism>
<proteinExistence type="inferred from homology"/>
<dbReference type="Proteomes" id="UP001530377">
    <property type="component" value="Unassembled WGS sequence"/>
</dbReference>
<feature type="compositionally biased region" description="Basic residues" evidence="4">
    <location>
        <begin position="1"/>
        <end position="10"/>
    </location>
</feature>
<dbReference type="EMBL" id="JALLPB020000623">
    <property type="protein sequence ID" value="KAL3807492.1"/>
    <property type="molecule type" value="Genomic_DNA"/>
</dbReference>